<dbReference type="PRINTS" id="PR00151">
    <property type="entry name" value="PORPHBDMNASE"/>
</dbReference>
<evidence type="ECO:0000256" key="5">
    <source>
        <dbReference type="ARBA" id="ARBA00011245"/>
    </source>
</evidence>
<proteinExistence type="inferred from homology"/>
<evidence type="ECO:0000313" key="12">
    <source>
        <dbReference type="EMBL" id="PQB05543.1"/>
    </source>
</evidence>
<feature type="domain" description="Porphobilinogen deaminase N-terminal" evidence="10">
    <location>
        <begin position="5"/>
        <end position="204"/>
    </location>
</feature>
<sequence length="304" mass="33553">MSQTIRIGTRESELARWQASQVATLLEKAGHSTQLVPIRSEGDIRLDQPLYELGITGIFTKTLDIALLQDRIDLAVHSFKDVPTALPKGLEQFAVLERAPSKDILVFNQRPDLDSDCLIATGSLRRAAQWLHRYPNHQTTDLRGNVNTRLKKLSESNWQGAIFAYAGLERIGLLPEDRMDLDWMIPAPAQGAVMVTGRGKDAILKQAVGEINHHPTEICTQLEREFLRTLEGGCTAPIGALAKWHTDSIEFTGLLNSLDGKTALCVEEQISIDQVEGAGIRLAKNLLNSGGTELMEAIRQSQSK</sequence>
<dbReference type="PANTHER" id="PTHR11557">
    <property type="entry name" value="PORPHOBILINOGEN DEAMINASE"/>
    <property type="match status" value="1"/>
</dbReference>
<accession>A0A2S7KSM4</accession>
<dbReference type="EMBL" id="MQUB01000001">
    <property type="protein sequence ID" value="PQB05543.1"/>
    <property type="molecule type" value="Genomic_DNA"/>
</dbReference>
<dbReference type="PIRSF" id="PIRSF001438">
    <property type="entry name" value="4pyrrol_synth_OHMeBilane_synth"/>
    <property type="match status" value="1"/>
</dbReference>
<dbReference type="InterPro" id="IPR036803">
    <property type="entry name" value="Porphobilinogen_deaminase_C_sf"/>
</dbReference>
<dbReference type="Gene3D" id="3.40.190.10">
    <property type="entry name" value="Periplasmic binding protein-like II"/>
    <property type="match status" value="2"/>
</dbReference>
<evidence type="ECO:0000259" key="11">
    <source>
        <dbReference type="Pfam" id="PF03900"/>
    </source>
</evidence>
<evidence type="ECO:0000256" key="8">
    <source>
        <dbReference type="ARBA" id="ARBA00048169"/>
    </source>
</evidence>
<dbReference type="Pfam" id="PF01379">
    <property type="entry name" value="Porphobil_deam"/>
    <property type="match status" value="1"/>
</dbReference>
<keyword evidence="13" id="KW-1185">Reference proteome</keyword>
<evidence type="ECO:0000256" key="9">
    <source>
        <dbReference type="NCBIfam" id="TIGR00212"/>
    </source>
</evidence>
<dbReference type="GO" id="GO:0004418">
    <property type="term" value="F:hydroxymethylbilane synthase activity"/>
    <property type="evidence" value="ECO:0007669"/>
    <property type="project" value="UniProtKB-UniRule"/>
</dbReference>
<dbReference type="Proteomes" id="UP000239800">
    <property type="component" value="Unassembled WGS sequence"/>
</dbReference>
<dbReference type="PROSITE" id="PS00533">
    <property type="entry name" value="PORPHOBILINOGEN_DEAM"/>
    <property type="match status" value="1"/>
</dbReference>
<dbReference type="Pfam" id="PF03900">
    <property type="entry name" value="Porphobil_deamC"/>
    <property type="match status" value="1"/>
</dbReference>
<dbReference type="InterPro" id="IPR022418">
    <property type="entry name" value="Porphobilinogen_deaminase_C"/>
</dbReference>
<dbReference type="GO" id="GO:0006783">
    <property type="term" value="P:heme biosynthetic process"/>
    <property type="evidence" value="ECO:0007669"/>
    <property type="project" value="TreeGrafter"/>
</dbReference>
<dbReference type="EC" id="2.5.1.61" evidence="9"/>
<dbReference type="OrthoDB" id="9810298at2"/>
<comment type="cofactor">
    <cofactor evidence="1">
        <name>dipyrromethane</name>
        <dbReference type="ChEBI" id="CHEBI:60342"/>
    </cofactor>
</comment>
<organism evidence="12 13">
    <name type="scientific">Aureitalea marina</name>
    <dbReference type="NCBI Taxonomy" id="930804"/>
    <lineage>
        <taxon>Bacteria</taxon>
        <taxon>Pseudomonadati</taxon>
        <taxon>Bacteroidota</taxon>
        <taxon>Flavobacteriia</taxon>
        <taxon>Flavobacteriales</taxon>
        <taxon>Flavobacteriaceae</taxon>
        <taxon>Aureitalea</taxon>
    </lineage>
</organism>
<evidence type="ECO:0000256" key="4">
    <source>
        <dbReference type="ARBA" id="ARBA00005638"/>
    </source>
</evidence>
<evidence type="ECO:0000256" key="3">
    <source>
        <dbReference type="ARBA" id="ARBA00004735"/>
    </source>
</evidence>
<dbReference type="Gene3D" id="3.30.160.40">
    <property type="entry name" value="Porphobilinogen deaminase, C-terminal domain"/>
    <property type="match status" value="1"/>
</dbReference>
<evidence type="ECO:0000256" key="7">
    <source>
        <dbReference type="ARBA" id="ARBA00023244"/>
    </source>
</evidence>
<protein>
    <recommendedName>
        <fullName evidence="9">Hydroxymethylbilane synthase</fullName>
        <ecNumber evidence="9">2.5.1.61</ecNumber>
    </recommendedName>
</protein>
<dbReference type="InterPro" id="IPR000860">
    <property type="entry name" value="HemC"/>
</dbReference>
<comment type="similarity">
    <text evidence="4">Belongs to the HMBS family.</text>
</comment>
<dbReference type="PANTHER" id="PTHR11557:SF0">
    <property type="entry name" value="PORPHOBILINOGEN DEAMINASE"/>
    <property type="match status" value="1"/>
</dbReference>
<dbReference type="NCBIfam" id="TIGR00212">
    <property type="entry name" value="hemC"/>
    <property type="match status" value="1"/>
</dbReference>
<comment type="function">
    <text evidence="2">Tetrapolymerization of the monopyrrole PBG into the hydroxymethylbilane pre-uroporphyrinogen in several discrete steps.</text>
</comment>
<comment type="caution">
    <text evidence="12">The sequence shown here is derived from an EMBL/GenBank/DDBJ whole genome shotgun (WGS) entry which is preliminary data.</text>
</comment>
<dbReference type="InterPro" id="IPR022419">
    <property type="entry name" value="Porphobilin_deaminase_cofac_BS"/>
</dbReference>
<dbReference type="CDD" id="cd13647">
    <property type="entry name" value="PBP2_PBGD_2"/>
    <property type="match status" value="1"/>
</dbReference>
<keyword evidence="7" id="KW-0627">Porphyrin biosynthesis</keyword>
<feature type="domain" description="Porphobilinogen deaminase C-terminal" evidence="11">
    <location>
        <begin position="219"/>
        <end position="288"/>
    </location>
</feature>
<dbReference type="RefSeq" id="WP_104813488.1">
    <property type="nucleotide sequence ID" value="NZ_MQUB01000001.1"/>
</dbReference>
<reference evidence="12 13" key="1">
    <citation type="submission" date="2016-11" db="EMBL/GenBank/DDBJ databases">
        <title>Trade-off between light-utilization and light-protection in marine flavobacteria.</title>
        <authorList>
            <person name="Kumagai Y."/>
        </authorList>
    </citation>
    <scope>NUCLEOTIDE SEQUENCE [LARGE SCALE GENOMIC DNA]</scope>
    <source>
        <strain evidence="12 13">NBRC 107741</strain>
    </source>
</reference>
<evidence type="ECO:0000256" key="6">
    <source>
        <dbReference type="ARBA" id="ARBA00022679"/>
    </source>
</evidence>
<dbReference type="AlphaFoldDB" id="A0A2S7KSM4"/>
<comment type="subunit">
    <text evidence="5">Monomer.</text>
</comment>
<evidence type="ECO:0000313" key="13">
    <source>
        <dbReference type="Proteomes" id="UP000239800"/>
    </source>
</evidence>
<evidence type="ECO:0000256" key="2">
    <source>
        <dbReference type="ARBA" id="ARBA00002869"/>
    </source>
</evidence>
<dbReference type="SUPFAM" id="SSF54782">
    <property type="entry name" value="Porphobilinogen deaminase (hydroxymethylbilane synthase), C-terminal domain"/>
    <property type="match status" value="1"/>
</dbReference>
<dbReference type="GO" id="GO:0005737">
    <property type="term" value="C:cytoplasm"/>
    <property type="evidence" value="ECO:0007669"/>
    <property type="project" value="UniProtKB-UniRule"/>
</dbReference>
<comment type="catalytic activity">
    <reaction evidence="8">
        <text>4 porphobilinogen + H2O = hydroxymethylbilane + 4 NH4(+)</text>
        <dbReference type="Rhea" id="RHEA:13185"/>
        <dbReference type="ChEBI" id="CHEBI:15377"/>
        <dbReference type="ChEBI" id="CHEBI:28938"/>
        <dbReference type="ChEBI" id="CHEBI:57845"/>
        <dbReference type="ChEBI" id="CHEBI:58126"/>
        <dbReference type="EC" id="2.5.1.61"/>
    </reaction>
</comment>
<evidence type="ECO:0000259" key="10">
    <source>
        <dbReference type="Pfam" id="PF01379"/>
    </source>
</evidence>
<evidence type="ECO:0000256" key="1">
    <source>
        <dbReference type="ARBA" id="ARBA00001916"/>
    </source>
</evidence>
<keyword evidence="6" id="KW-0808">Transferase</keyword>
<dbReference type="InterPro" id="IPR022417">
    <property type="entry name" value="Porphobilin_deaminase_N"/>
</dbReference>
<gene>
    <name evidence="12" type="ORF">BST85_12025</name>
</gene>
<comment type="pathway">
    <text evidence="3">Porphyrin-containing compound metabolism; protoporphyrin-IX biosynthesis; coproporphyrinogen-III from 5-aminolevulinate: step 2/4.</text>
</comment>
<name>A0A2S7KSM4_9FLAO</name>
<dbReference type="SUPFAM" id="SSF53850">
    <property type="entry name" value="Periplasmic binding protein-like II"/>
    <property type="match status" value="1"/>
</dbReference>